<evidence type="ECO:0000313" key="2">
    <source>
        <dbReference type="Proteomes" id="UP000183832"/>
    </source>
</evidence>
<dbReference type="AlphaFoldDB" id="A0A1J1IHJ9"/>
<gene>
    <name evidence="1" type="ORF">CLUMA_CG013061</name>
</gene>
<proteinExistence type="predicted"/>
<evidence type="ECO:0000313" key="1">
    <source>
        <dbReference type="EMBL" id="CRK99680.1"/>
    </source>
</evidence>
<reference evidence="1 2" key="1">
    <citation type="submission" date="2015-04" db="EMBL/GenBank/DDBJ databases">
        <authorList>
            <person name="Syromyatnikov M.Y."/>
            <person name="Popov V.N."/>
        </authorList>
    </citation>
    <scope>NUCLEOTIDE SEQUENCE [LARGE SCALE GENOMIC DNA]</scope>
</reference>
<dbReference type="EMBL" id="CVRI01000052">
    <property type="protein sequence ID" value="CRK99680.1"/>
    <property type="molecule type" value="Genomic_DNA"/>
</dbReference>
<dbReference type="Proteomes" id="UP000183832">
    <property type="component" value="Unassembled WGS sequence"/>
</dbReference>
<sequence>MKSFLCISLNSSLHIVQREHSALRDESLLHSAHHTKFIQLKYRSGVYRNCMEASFAVIKTTFEQHLTSFIGTETDNEKVRYIKPFLN</sequence>
<organism evidence="1 2">
    <name type="scientific">Clunio marinus</name>
    <dbReference type="NCBI Taxonomy" id="568069"/>
    <lineage>
        <taxon>Eukaryota</taxon>
        <taxon>Metazoa</taxon>
        <taxon>Ecdysozoa</taxon>
        <taxon>Arthropoda</taxon>
        <taxon>Hexapoda</taxon>
        <taxon>Insecta</taxon>
        <taxon>Pterygota</taxon>
        <taxon>Neoptera</taxon>
        <taxon>Endopterygota</taxon>
        <taxon>Diptera</taxon>
        <taxon>Nematocera</taxon>
        <taxon>Chironomoidea</taxon>
        <taxon>Chironomidae</taxon>
        <taxon>Clunio</taxon>
    </lineage>
</organism>
<accession>A0A1J1IHJ9</accession>
<name>A0A1J1IHJ9_9DIPT</name>
<protein>
    <submittedName>
        <fullName evidence="1">CLUMA_CG013061, isoform A</fullName>
    </submittedName>
</protein>
<keyword evidence="2" id="KW-1185">Reference proteome</keyword>